<sequence>MKRKKGYVGFKLDFKKAYDSLEWEFILSVLRAMGFDQKLIMLIHQCISTVHYTLLLNGTKSSSIKPSRGLRQGDPLSPYLFIMCADVLARMINKEVLRGAINGINPKILPLLKKNWNLEQLVGKAKLFLGWVEPLIKSVARASPVYAMTSCKLPRKLCSEMDSVVQRFWWSPKNTNSKCYTPIAWKDLCLPLDMGGLGFRSFESFNEAIIAKLAWWRFNQRDRWIWIKSSSGEFLVKSAYKEVCSLDLDSEGTAVMKRLWKTQLHQRLKMLLWRIAAGVLPTHDSLVRFVPNLDMLCPLCNACSESVIHLFWECSLARAMWFGIAGIYTDHFQLDSKVDLVEAIVFPSNDLANSFTLKGALIIDLLWKARNHIVHEDGVVEAKSLMLDFDKKWRDHSTVFFKSVSLVKSCFKSFSWERQKVGVIKINCDAVMNTIIPLQAEAKAILWAGQLAVHHGFLAVIIESDCKEYVQVGNRVRRCPW</sequence>
<dbReference type="PANTHER" id="PTHR33116">
    <property type="entry name" value="REVERSE TRANSCRIPTASE ZINC-BINDING DOMAIN-CONTAINING PROTEIN-RELATED-RELATED"/>
    <property type="match status" value="1"/>
</dbReference>
<dbReference type="GO" id="GO:0004523">
    <property type="term" value="F:RNA-DNA hybrid ribonuclease activity"/>
    <property type="evidence" value="ECO:0007669"/>
    <property type="project" value="InterPro"/>
</dbReference>
<proteinExistence type="predicted"/>
<protein>
    <recommendedName>
        <fullName evidence="5">Reverse transcriptase domain-containing protein</fullName>
    </recommendedName>
</protein>
<dbReference type="InterPro" id="IPR043502">
    <property type="entry name" value="DNA/RNA_pol_sf"/>
</dbReference>
<accession>A0A2N9IWX8</accession>
<dbReference type="SUPFAM" id="SSF56672">
    <property type="entry name" value="DNA/RNA polymerases"/>
    <property type="match status" value="1"/>
</dbReference>
<dbReference type="EMBL" id="OIVN01006259">
    <property type="protein sequence ID" value="SPD29078.1"/>
    <property type="molecule type" value="Genomic_DNA"/>
</dbReference>
<evidence type="ECO:0000259" key="1">
    <source>
        <dbReference type="Pfam" id="PF00078"/>
    </source>
</evidence>
<evidence type="ECO:0008006" key="5">
    <source>
        <dbReference type="Google" id="ProtNLM"/>
    </source>
</evidence>
<feature type="domain" description="RNase H type-1" evidence="2">
    <location>
        <begin position="432"/>
        <end position="473"/>
    </location>
</feature>
<dbReference type="Pfam" id="PF13456">
    <property type="entry name" value="RVT_3"/>
    <property type="match status" value="1"/>
</dbReference>
<dbReference type="GO" id="GO:0003676">
    <property type="term" value="F:nucleic acid binding"/>
    <property type="evidence" value="ECO:0007669"/>
    <property type="project" value="InterPro"/>
</dbReference>
<gene>
    <name evidence="4" type="ORF">FSB_LOCUS56960</name>
</gene>
<dbReference type="PANTHER" id="PTHR33116:SF86">
    <property type="entry name" value="REVERSE TRANSCRIPTASE DOMAIN-CONTAINING PROTEIN"/>
    <property type="match status" value="1"/>
</dbReference>
<evidence type="ECO:0000259" key="3">
    <source>
        <dbReference type="Pfam" id="PF13966"/>
    </source>
</evidence>
<dbReference type="AlphaFoldDB" id="A0A2N9IWX8"/>
<evidence type="ECO:0000259" key="2">
    <source>
        <dbReference type="Pfam" id="PF13456"/>
    </source>
</evidence>
<organism evidence="4">
    <name type="scientific">Fagus sylvatica</name>
    <name type="common">Beechnut</name>
    <dbReference type="NCBI Taxonomy" id="28930"/>
    <lineage>
        <taxon>Eukaryota</taxon>
        <taxon>Viridiplantae</taxon>
        <taxon>Streptophyta</taxon>
        <taxon>Embryophyta</taxon>
        <taxon>Tracheophyta</taxon>
        <taxon>Spermatophyta</taxon>
        <taxon>Magnoliopsida</taxon>
        <taxon>eudicotyledons</taxon>
        <taxon>Gunneridae</taxon>
        <taxon>Pentapetalae</taxon>
        <taxon>rosids</taxon>
        <taxon>fabids</taxon>
        <taxon>Fagales</taxon>
        <taxon>Fagaceae</taxon>
        <taxon>Fagus</taxon>
    </lineage>
</organism>
<dbReference type="InterPro" id="IPR002156">
    <property type="entry name" value="RNaseH_domain"/>
</dbReference>
<dbReference type="Pfam" id="PF13966">
    <property type="entry name" value="zf-RVT"/>
    <property type="match status" value="1"/>
</dbReference>
<dbReference type="InterPro" id="IPR000477">
    <property type="entry name" value="RT_dom"/>
</dbReference>
<feature type="domain" description="Reverse transcriptase zinc-binding" evidence="3">
    <location>
        <begin position="234"/>
        <end position="321"/>
    </location>
</feature>
<feature type="domain" description="Reverse transcriptase" evidence="1">
    <location>
        <begin position="3"/>
        <end position="95"/>
    </location>
</feature>
<reference evidence="4" key="1">
    <citation type="submission" date="2018-02" db="EMBL/GenBank/DDBJ databases">
        <authorList>
            <person name="Cohen D.B."/>
            <person name="Kent A.D."/>
        </authorList>
    </citation>
    <scope>NUCLEOTIDE SEQUENCE</scope>
</reference>
<name>A0A2N9IWX8_FAGSY</name>
<evidence type="ECO:0000313" key="4">
    <source>
        <dbReference type="EMBL" id="SPD29078.1"/>
    </source>
</evidence>
<dbReference type="Pfam" id="PF00078">
    <property type="entry name" value="RVT_1"/>
    <property type="match status" value="1"/>
</dbReference>
<dbReference type="InterPro" id="IPR026960">
    <property type="entry name" value="RVT-Znf"/>
</dbReference>